<gene>
    <name evidence="2" type="ORF">H8S07_05585</name>
</gene>
<accession>A0ABR7EVU4</accession>
<dbReference type="InterPro" id="IPR036178">
    <property type="entry name" value="Formintransfe-cycloase-like_sf"/>
</dbReference>
<dbReference type="InterPro" id="IPR007044">
    <property type="entry name" value="Cyclodeamin/CycHdrlase"/>
</dbReference>
<evidence type="ECO:0000313" key="2">
    <source>
        <dbReference type="EMBL" id="MBC5664750.1"/>
    </source>
</evidence>
<dbReference type="Proteomes" id="UP000647235">
    <property type="component" value="Unassembled WGS sequence"/>
</dbReference>
<keyword evidence="3" id="KW-1185">Reference proteome</keyword>
<dbReference type="Gene3D" id="1.20.120.680">
    <property type="entry name" value="Formiminotetrahydrofolate cyclodeaminase monomer, up-and-down helical bundle"/>
    <property type="match status" value="1"/>
</dbReference>
<feature type="domain" description="Cyclodeaminase/cyclohydrolase" evidence="1">
    <location>
        <begin position="7"/>
        <end position="185"/>
    </location>
</feature>
<organism evidence="2 3">
    <name type="scientific">Dorea hominis</name>
    <dbReference type="NCBI Taxonomy" id="2763040"/>
    <lineage>
        <taxon>Bacteria</taxon>
        <taxon>Bacillati</taxon>
        <taxon>Bacillota</taxon>
        <taxon>Clostridia</taxon>
        <taxon>Lachnospirales</taxon>
        <taxon>Lachnospiraceae</taxon>
        <taxon>Dorea</taxon>
    </lineage>
</organism>
<name>A0ABR7EVU4_9FIRM</name>
<evidence type="ECO:0000259" key="1">
    <source>
        <dbReference type="Pfam" id="PF04961"/>
    </source>
</evidence>
<sequence length="208" mass="22329">MLEKKTTEFLNVLSSSAPVPGGGGASAAVGAFGAALGMMVANLTVGKKKYADVEAEMIEICGRLEKIRDRLIVLTDEDAKAFEPLSKAYGLPKNTPEEKAEKERILEQALYEASLTPMEIMKTVLESMKLLEILGEKGSRIAISDVGVGILFAQAALEGASLNVFINTGLMKNAERACELNETANRLIAEGQAYKERIYAGVCVQLKS</sequence>
<proteinExistence type="predicted"/>
<dbReference type="RefSeq" id="WP_117537412.1">
    <property type="nucleotide sequence ID" value="NZ_JACOOY010000005.1"/>
</dbReference>
<protein>
    <submittedName>
        <fullName evidence="2">Cyclodeaminase/cyclohydrolase family protein</fullName>
    </submittedName>
</protein>
<dbReference type="EMBL" id="JACOOY010000005">
    <property type="protein sequence ID" value="MBC5664750.1"/>
    <property type="molecule type" value="Genomic_DNA"/>
</dbReference>
<evidence type="ECO:0000313" key="3">
    <source>
        <dbReference type="Proteomes" id="UP000647235"/>
    </source>
</evidence>
<dbReference type="Pfam" id="PF04961">
    <property type="entry name" value="FTCD_C"/>
    <property type="match status" value="1"/>
</dbReference>
<comment type="caution">
    <text evidence="2">The sequence shown here is derived from an EMBL/GenBank/DDBJ whole genome shotgun (WGS) entry which is preliminary data.</text>
</comment>
<reference evidence="2 3" key="1">
    <citation type="submission" date="2020-08" db="EMBL/GenBank/DDBJ databases">
        <title>Genome public.</title>
        <authorList>
            <person name="Liu C."/>
            <person name="Sun Q."/>
        </authorList>
    </citation>
    <scope>NUCLEOTIDE SEQUENCE [LARGE SCALE GENOMIC DNA]</scope>
    <source>
        <strain evidence="2 3">NSJ-36</strain>
    </source>
</reference>
<dbReference type="SUPFAM" id="SSF101262">
    <property type="entry name" value="Methenyltetrahydrofolate cyclohydrolase-like"/>
    <property type="match status" value="1"/>
</dbReference>